<feature type="binding site" evidence="15">
    <location>
        <position position="248"/>
    </location>
    <ligand>
        <name>ATP</name>
        <dbReference type="ChEBI" id="CHEBI:30616"/>
    </ligand>
</feature>
<reference evidence="17" key="4">
    <citation type="submission" date="2025-08" db="UniProtKB">
        <authorList>
            <consortium name="RefSeq"/>
        </authorList>
    </citation>
    <scope>IDENTIFICATION</scope>
    <source>
        <strain evidence="17">CBS432</strain>
    </source>
</reference>
<evidence type="ECO:0000256" key="9">
    <source>
        <dbReference type="ARBA" id="ARBA00022741"/>
    </source>
</evidence>
<reference evidence="17" key="2">
    <citation type="submission" date="2020-01" db="EMBL/GenBank/DDBJ databases">
        <title>Population-level Yeast Reference Genomes.</title>
        <authorList>
            <person name="Yue J.-X."/>
        </authorList>
    </citation>
    <scope>NUCLEOTIDE SEQUENCE</scope>
    <source>
        <strain evidence="17">CBS432</strain>
    </source>
</reference>
<evidence type="ECO:0000256" key="13">
    <source>
        <dbReference type="ARBA" id="ARBA00056339"/>
    </source>
</evidence>
<dbReference type="Pfam" id="PF03481">
    <property type="entry name" value="Sua5_C"/>
    <property type="match status" value="1"/>
</dbReference>
<evidence type="ECO:0000256" key="8">
    <source>
        <dbReference type="ARBA" id="ARBA00022695"/>
    </source>
</evidence>
<dbReference type="InterPro" id="IPR006070">
    <property type="entry name" value="Sua5-like_dom"/>
</dbReference>
<dbReference type="InterPro" id="IPR017945">
    <property type="entry name" value="DHBP_synth_RibB-like_a/b_dom"/>
</dbReference>
<dbReference type="PANTHER" id="PTHR17490:SF16">
    <property type="entry name" value="THREONYLCARBAMOYL-AMP SYNTHASE"/>
    <property type="match status" value="1"/>
</dbReference>
<organism evidence="17">
    <name type="scientific">Saccharomyces paradoxus</name>
    <name type="common">Yeast</name>
    <name type="synonym">Saccharomyces douglasii</name>
    <dbReference type="NCBI Taxonomy" id="27291"/>
    <lineage>
        <taxon>Eukaryota</taxon>
        <taxon>Fungi</taxon>
        <taxon>Dikarya</taxon>
        <taxon>Ascomycota</taxon>
        <taxon>Saccharomycotina</taxon>
        <taxon>Saccharomycetes</taxon>
        <taxon>Saccharomycetales</taxon>
        <taxon>Saccharomycetaceae</taxon>
        <taxon>Saccharomyces</taxon>
    </lineage>
</organism>
<dbReference type="GO" id="GO:0000049">
    <property type="term" value="F:tRNA binding"/>
    <property type="evidence" value="ECO:0007669"/>
    <property type="project" value="TreeGrafter"/>
</dbReference>
<evidence type="ECO:0000256" key="2">
    <source>
        <dbReference type="ARBA" id="ARBA00007663"/>
    </source>
</evidence>
<accession>A0A8B8URA1</accession>
<feature type="binding site" evidence="15">
    <location>
        <position position="170"/>
    </location>
    <ligand>
        <name>ATP</name>
        <dbReference type="ChEBI" id="CHEBI:30616"/>
    </ligand>
</feature>
<keyword evidence="7 14" id="KW-0819">tRNA processing</keyword>
<comment type="function">
    <text evidence="13">Required for the formation of a threonylcarbamoyl group on adenosine at position 37 (t(6)A37) in tRNAs that read codons beginning with adenine. Likely catalyzes the conversion of L-threonine, HCO(3)(-)/CO(2) and ATP to give threonylcarbamoyl-AMP (TC-AMP) as the acyladenylate intermediate, with the release of diphosphate. Required for normal translation, by ensuring translation fidelity at the level of codon recognition, appropriate translation initiation selection and maintenance of reading frame. Also involved in telomere replication. Binds to single-stranded telomeric (ssTG) DNA and positively regulates telomere length.</text>
</comment>
<dbReference type="EC" id="2.7.7.87" evidence="3 14"/>
<dbReference type="SUPFAM" id="SSF55821">
    <property type="entry name" value="YrdC/RibB"/>
    <property type="match status" value="1"/>
</dbReference>
<evidence type="ECO:0000256" key="7">
    <source>
        <dbReference type="ARBA" id="ARBA00022694"/>
    </source>
</evidence>
<dbReference type="GO" id="GO:0006450">
    <property type="term" value="P:regulation of translational fidelity"/>
    <property type="evidence" value="ECO:0007669"/>
    <property type="project" value="TreeGrafter"/>
</dbReference>
<dbReference type="InterPro" id="IPR038385">
    <property type="entry name" value="Sua5/YwlC_C"/>
</dbReference>
<evidence type="ECO:0000256" key="14">
    <source>
        <dbReference type="PIRNR" id="PIRNR004930"/>
    </source>
</evidence>
<dbReference type="GO" id="GO:0061710">
    <property type="term" value="F:L-threonylcarbamoyladenylate synthase"/>
    <property type="evidence" value="ECO:0007669"/>
    <property type="project" value="UniProtKB-EC"/>
</dbReference>
<sequence>MYLGRHFLAMTSKALFDTKILKVNPLSIIFSPTAHIDGSLPIITDPETEAALVEAASIIRDTDETVAFPTETVYGLGGSALNDNSVLSIYKAKNRPSDNPLITHVSSIDQLNRKIFNQSHLSGASLFDNIPSIYRSLISSLWPGPLTILLPVPPLEHSTLSKLTTADQPTFAVRIPANPVARALIALSDTPIAAPSANASTRPSPTLASHVYHDLKDKIPMILDGGACKVGVESTVVDGLCNPPMLLRPGGFTYEEITKLGGEAWSLCKVENKRTVEKGEKVRTPGMKYRHYSPSAKVVLLVPHCAANAIHKEEKQMERLNELIKTELKADRNIKKIAILTSLKLRDSDLQCKIFNDPDLFSKTFIIEKLGQTGEEIQTNLFAALRKVDENDNVDLIFVEGINEEGEGLAVMNRLRKAAANNCILF</sequence>
<keyword evidence="9 14" id="KW-0547">Nucleotide-binding</keyword>
<evidence type="ECO:0000256" key="15">
    <source>
        <dbReference type="PIRSR" id="PIRSR004930-1"/>
    </source>
</evidence>
<evidence type="ECO:0000256" key="11">
    <source>
        <dbReference type="ARBA" id="ARBA00029774"/>
    </source>
</evidence>
<reference evidence="17" key="1">
    <citation type="journal article" date="2017" name="Nat. Genet.">
        <title>Contrasting evolutionary genome dynamics between domesticated and wild yeasts.</title>
        <authorList>
            <person name="Yue J.X."/>
            <person name="Li J."/>
            <person name="Aigrain L."/>
            <person name="Hallin J."/>
            <person name="Persson K."/>
            <person name="Oliver K."/>
            <person name="Bergstrom A."/>
            <person name="Coupland P."/>
            <person name="Warringer J."/>
            <person name="Lagomarsino M.C."/>
            <person name="Fischer G."/>
            <person name="Durbin R."/>
            <person name="Liti G."/>
        </authorList>
    </citation>
    <scope>NUCLEOTIDE SEQUENCE</scope>
    <source>
        <strain evidence="17">CBS432</strain>
    </source>
</reference>
<feature type="binding site" evidence="15">
    <location>
        <position position="194"/>
    </location>
    <ligand>
        <name>L-threonine</name>
        <dbReference type="ChEBI" id="CHEBI:57926"/>
    </ligand>
</feature>
<name>A0A8B8URA1_SACPA</name>
<reference evidence="17" key="3">
    <citation type="submission" date="2025-07" db="EMBL/GenBank/DDBJ databases">
        <authorList>
            <consortium name="NCBI Genome Project"/>
        </authorList>
    </citation>
    <scope>NUCLEOTIDE SEQUENCE</scope>
    <source>
        <strain evidence="17">CBS432</strain>
    </source>
</reference>
<feature type="binding site" evidence="15">
    <location>
        <position position="234"/>
    </location>
    <ligand>
        <name>L-threonine</name>
        <dbReference type="ChEBI" id="CHEBI:57926"/>
    </ligand>
</feature>
<dbReference type="GO" id="GO:0005737">
    <property type="term" value="C:cytoplasm"/>
    <property type="evidence" value="ECO:0007669"/>
    <property type="project" value="UniProtKB-SubCell"/>
</dbReference>
<feature type="binding site" evidence="15">
    <location>
        <position position="95"/>
    </location>
    <ligand>
        <name>ATP</name>
        <dbReference type="ChEBI" id="CHEBI:30616"/>
    </ligand>
</feature>
<dbReference type="VEuPathDB" id="FungiDB:SPAR_G00840"/>
<evidence type="ECO:0000256" key="5">
    <source>
        <dbReference type="ARBA" id="ARBA00022490"/>
    </source>
</evidence>
<keyword evidence="6 14" id="KW-0808">Transferase</keyword>
<dbReference type="Pfam" id="PF01300">
    <property type="entry name" value="Sua5_yciO_yrdC"/>
    <property type="match status" value="1"/>
</dbReference>
<evidence type="ECO:0000256" key="12">
    <source>
        <dbReference type="ARBA" id="ARBA00048366"/>
    </source>
</evidence>
<keyword evidence="5 14" id="KW-0963">Cytoplasm</keyword>
<dbReference type="NCBIfam" id="TIGR00057">
    <property type="entry name" value="L-threonylcarbamoyladenylate synthase"/>
    <property type="match status" value="1"/>
</dbReference>
<dbReference type="PROSITE" id="PS51163">
    <property type="entry name" value="YRDC"/>
    <property type="match status" value="1"/>
</dbReference>
<dbReference type="GeneID" id="54630478"/>
<dbReference type="GO" id="GO:0005524">
    <property type="term" value="F:ATP binding"/>
    <property type="evidence" value="ECO:0007669"/>
    <property type="project" value="UniProtKB-UniRule"/>
</dbReference>
<dbReference type="Gene3D" id="3.90.870.10">
    <property type="entry name" value="DHBP synthase"/>
    <property type="match status" value="1"/>
</dbReference>
<comment type="subcellular location">
    <subcellularLocation>
        <location evidence="1 14">Cytoplasm</location>
    </subcellularLocation>
</comment>
<evidence type="ECO:0000256" key="10">
    <source>
        <dbReference type="ARBA" id="ARBA00022840"/>
    </source>
</evidence>
<comment type="similarity">
    <text evidence="2 14">Belongs to the SUA5 family.</text>
</comment>
<comment type="catalytic activity">
    <reaction evidence="12 14">
        <text>L-threonine + hydrogencarbonate + ATP = L-threonylcarbamoyladenylate + diphosphate + H2O</text>
        <dbReference type="Rhea" id="RHEA:36407"/>
        <dbReference type="ChEBI" id="CHEBI:15377"/>
        <dbReference type="ChEBI" id="CHEBI:17544"/>
        <dbReference type="ChEBI" id="CHEBI:30616"/>
        <dbReference type="ChEBI" id="CHEBI:33019"/>
        <dbReference type="ChEBI" id="CHEBI:57926"/>
        <dbReference type="ChEBI" id="CHEBI:73682"/>
        <dbReference type="EC" id="2.7.7.87"/>
    </reaction>
</comment>
<protein>
    <recommendedName>
        <fullName evidence="4 14">Threonylcarbamoyl-AMP synthase</fullName>
        <shortName evidence="14">TC-AMP synthase</shortName>
        <ecNumber evidence="3 14">2.7.7.87</ecNumber>
    </recommendedName>
    <alternativeName>
        <fullName evidence="11 14">L-threonylcarbamoyladenylate synthase</fullName>
    </alternativeName>
</protein>
<dbReference type="Gene3D" id="3.40.50.11030">
    <property type="entry name" value="Threonylcarbamoyl-AMP synthase, C-terminal domain"/>
    <property type="match status" value="1"/>
</dbReference>
<feature type="binding site" evidence="15">
    <location>
        <position position="104"/>
    </location>
    <ligand>
        <name>L-threonine</name>
        <dbReference type="ChEBI" id="CHEBI:57926"/>
    </ligand>
</feature>
<feature type="binding site" evidence="15">
    <location>
        <position position="292"/>
    </location>
    <ligand>
        <name>ATP</name>
        <dbReference type="ChEBI" id="CHEBI:30616"/>
    </ligand>
</feature>
<feature type="binding site" evidence="15">
    <location>
        <position position="72"/>
    </location>
    <ligand>
        <name>L-threonine</name>
        <dbReference type="ChEBI" id="CHEBI:57926"/>
    </ligand>
</feature>
<evidence type="ECO:0000256" key="6">
    <source>
        <dbReference type="ARBA" id="ARBA00022679"/>
    </source>
</evidence>
<evidence type="ECO:0000256" key="3">
    <source>
        <dbReference type="ARBA" id="ARBA00012584"/>
    </source>
</evidence>
<keyword evidence="8 14" id="KW-0548">Nucleotidyltransferase</keyword>
<dbReference type="PIRSF" id="PIRSF004930">
    <property type="entry name" value="Tln_factor_SUA5"/>
    <property type="match status" value="1"/>
</dbReference>
<dbReference type="GO" id="GO:0002949">
    <property type="term" value="P:tRNA threonylcarbamoyladenosine modification"/>
    <property type="evidence" value="ECO:0007669"/>
    <property type="project" value="UniProtKB-ARBA"/>
</dbReference>
<evidence type="ECO:0000256" key="1">
    <source>
        <dbReference type="ARBA" id="ARBA00004496"/>
    </source>
</evidence>
<dbReference type="FunFam" id="3.40.50.11030:FF:000003">
    <property type="entry name" value="Threonylcarbamoyl-AMP synthase"/>
    <property type="match status" value="1"/>
</dbReference>
<evidence type="ECO:0000259" key="16">
    <source>
        <dbReference type="PROSITE" id="PS51163"/>
    </source>
</evidence>
<dbReference type="FunFam" id="3.90.870.10:FF:000008">
    <property type="entry name" value="Threonylcarbamoyl-AMP synthase"/>
    <property type="match status" value="1"/>
</dbReference>
<evidence type="ECO:0000313" key="17">
    <source>
        <dbReference type="RefSeq" id="XP_033766206.1"/>
    </source>
</evidence>
<dbReference type="KEGG" id="spao:SPAR_G00840"/>
<dbReference type="PANTHER" id="PTHR17490">
    <property type="entry name" value="SUA5"/>
    <property type="match status" value="1"/>
</dbReference>
<dbReference type="InterPro" id="IPR005145">
    <property type="entry name" value="Sua5_C"/>
</dbReference>
<feature type="binding site" evidence="15">
    <location>
        <position position="204"/>
    </location>
    <ligand>
        <name>ATP</name>
        <dbReference type="ChEBI" id="CHEBI:30616"/>
    </ligand>
</feature>
<feature type="binding site" evidence="15">
    <location>
        <position position="99"/>
    </location>
    <ligand>
        <name>ATP</name>
        <dbReference type="ChEBI" id="CHEBI:30616"/>
    </ligand>
</feature>
<feature type="binding site" evidence="15">
    <location>
        <position position="174"/>
    </location>
    <ligand>
        <name>L-threonine</name>
        <dbReference type="ChEBI" id="CHEBI:57926"/>
    </ligand>
</feature>
<dbReference type="RefSeq" id="XP_033766206.1">
    <property type="nucleotide sequence ID" value="XM_033910315.1"/>
</dbReference>
<keyword evidence="10 14" id="KW-0067">ATP-binding</keyword>
<dbReference type="InterPro" id="IPR050156">
    <property type="entry name" value="TC-AMP_synthase_SUA5"/>
</dbReference>
<dbReference type="InterPro" id="IPR010923">
    <property type="entry name" value="T(6)A37_SUA5"/>
</dbReference>
<proteinExistence type="inferred from homology"/>
<evidence type="ECO:0000256" key="4">
    <source>
        <dbReference type="ARBA" id="ARBA00015492"/>
    </source>
</evidence>
<dbReference type="OrthoDB" id="412787at2759"/>
<feature type="domain" description="YrdC-like" evidence="16">
    <location>
        <begin position="49"/>
        <end position="252"/>
    </location>
</feature>
<feature type="binding site" evidence="15">
    <location>
        <position position="196"/>
    </location>
    <ligand>
        <name>ATP</name>
        <dbReference type="ChEBI" id="CHEBI:30616"/>
    </ligand>
</feature>
<gene>
    <name evidence="17" type="primary">SUA5</name>
    <name evidence="17" type="ORF">SPAR_G00840</name>
</gene>
<dbReference type="GO" id="GO:0003725">
    <property type="term" value="F:double-stranded RNA binding"/>
    <property type="evidence" value="ECO:0007669"/>
    <property type="project" value="UniProtKB-UniRule"/>
</dbReference>
<dbReference type="AlphaFoldDB" id="A0A8B8URA1"/>